<dbReference type="RefSeq" id="WP_158029625.1">
    <property type="nucleotide sequence ID" value="NZ_BMHG01000001.1"/>
</dbReference>
<organism evidence="1 2">
    <name type="scientific">Pseudoclavibacter endophyticus</name>
    <dbReference type="NCBI Taxonomy" id="1778590"/>
    <lineage>
        <taxon>Bacteria</taxon>
        <taxon>Bacillati</taxon>
        <taxon>Actinomycetota</taxon>
        <taxon>Actinomycetes</taxon>
        <taxon>Micrococcales</taxon>
        <taxon>Microbacteriaceae</taxon>
        <taxon>Pseudoclavibacter</taxon>
    </lineage>
</organism>
<name>A0A6H9WCL2_9MICO</name>
<dbReference type="EMBL" id="WBJY01000002">
    <property type="protein sequence ID" value="KAB1648430.1"/>
    <property type="molecule type" value="Genomic_DNA"/>
</dbReference>
<proteinExistence type="predicted"/>
<evidence type="ECO:0000313" key="2">
    <source>
        <dbReference type="Proteomes" id="UP000431744"/>
    </source>
</evidence>
<evidence type="ECO:0000313" key="1">
    <source>
        <dbReference type="EMBL" id="KAB1648430.1"/>
    </source>
</evidence>
<dbReference type="OrthoDB" id="4948693at2"/>
<dbReference type="Proteomes" id="UP000431744">
    <property type="component" value="Unassembled WGS sequence"/>
</dbReference>
<reference evidence="1 2" key="1">
    <citation type="submission" date="2019-09" db="EMBL/GenBank/DDBJ databases">
        <title>Phylogeny of genus Pseudoclavibacter and closely related genus.</title>
        <authorList>
            <person name="Li Y."/>
        </authorList>
    </citation>
    <scope>NUCLEOTIDE SEQUENCE [LARGE SCALE GENOMIC DNA]</scope>
    <source>
        <strain evidence="1 2">EGI 60007</strain>
    </source>
</reference>
<gene>
    <name evidence="1" type="ORF">F8O04_12150</name>
</gene>
<dbReference type="AlphaFoldDB" id="A0A6H9WCL2"/>
<comment type="caution">
    <text evidence="1">The sequence shown here is derived from an EMBL/GenBank/DDBJ whole genome shotgun (WGS) entry which is preliminary data.</text>
</comment>
<keyword evidence="2" id="KW-1185">Reference proteome</keyword>
<protein>
    <recommendedName>
        <fullName evidence="3">Phage tail family protein</fullName>
    </recommendedName>
</protein>
<evidence type="ECO:0008006" key="3">
    <source>
        <dbReference type="Google" id="ProtNLM"/>
    </source>
</evidence>
<accession>A0A6H9WCL2</accession>
<sequence length="266" mass="29106">MPDSDVLVRIGGLEFSGQGTHRTRTGFFIRDQGLTGWHDGVSFRSDRTGLLARPGTLVGNVQPEGRVIPLAGPAIASSQPELLAMRDQFRELFRTGTERIEVQHSGRTEWCDVERLEQPEFSPLYYLNRANYRLAMYAPDPFIFGTARRYTGTGQSLAVSHRGSWDAAPTVTVRAATAMTSGYGLRLLDGSETRGFLRVNSAGAGVRHVIRPDLMEVRTTSGALLIGALHSGEPWSVPPNGEFTVRVEPVTGTGVVESMQIVDTYL</sequence>